<dbReference type="EMBL" id="CDMY01000262">
    <property type="protein sequence ID" value="CEL98092.1"/>
    <property type="molecule type" value="Genomic_DNA"/>
</dbReference>
<feature type="compositionally biased region" description="Basic and acidic residues" evidence="1">
    <location>
        <begin position="305"/>
        <end position="319"/>
    </location>
</feature>
<feature type="region of interest" description="Disordered" evidence="1">
    <location>
        <begin position="1"/>
        <end position="23"/>
    </location>
</feature>
<reference evidence="2 3" key="1">
    <citation type="submission" date="2014-11" db="EMBL/GenBank/DDBJ databases">
        <authorList>
            <person name="Zhu J."/>
            <person name="Qi W."/>
            <person name="Song R."/>
        </authorList>
    </citation>
    <scope>NUCLEOTIDE SEQUENCE [LARGE SCALE GENOMIC DNA]</scope>
</reference>
<evidence type="ECO:0000313" key="3">
    <source>
        <dbReference type="Proteomes" id="UP000041254"/>
    </source>
</evidence>
<name>A0A0G4ELU8_VITBC</name>
<evidence type="ECO:0000256" key="1">
    <source>
        <dbReference type="SAM" id="MobiDB-lite"/>
    </source>
</evidence>
<dbReference type="InParanoid" id="A0A0G4ELU8"/>
<dbReference type="AlphaFoldDB" id="A0A0G4ELU8"/>
<dbReference type="PhylomeDB" id="A0A0G4ELU8"/>
<dbReference type="Proteomes" id="UP000041254">
    <property type="component" value="Unassembled WGS sequence"/>
</dbReference>
<feature type="region of interest" description="Disordered" evidence="1">
    <location>
        <begin position="108"/>
        <end position="149"/>
    </location>
</feature>
<feature type="compositionally biased region" description="Basic and acidic residues" evidence="1">
    <location>
        <begin position="1"/>
        <end position="22"/>
    </location>
</feature>
<sequence>MSDADSSKRQRIDGPAAADHEMSGALSQDGMDVAHDASVAGGSLSFEELQRRFSVLLTQVTQVECDVTTIEGSFIANVAPKVPSVASHWSTLKSSISATSDALTPITQGMAATSPSPPPPSHPHSSLPAAHAAPTHTEHTTADMDNGMPSTLSEDLYRDVVTRFLDVAVSSARAANKTCGIDLVGETFMLTRIDTDLSRRSLRGLMDVERPFQYYTKCCYALEHGGALWCEEWAGFIRLADIYKLTPSTGLPLIMSPQWMAAHLPTKAHFHTMPLALRQYSTFGHLLNYQGINLALDKVDEAQDGKKAKEEAMEGKGDGDGEEDSEGEAGGIGQMDEPMEGDGGVTRQQYTIGNGEHQWRFETVPLSALRPRHPYRRTYDPHNPPIRYHDFLLPSFAAFVKRMVLVEWCDQEGVDEKEVFDATVADGDKRYQRLLSDAIDGRTTIDCIGWVNDDGRERYIVLKGMKEGDTVAAYLWLTDVNIVLYTTEAAIEGQERLPDRYPIAMSLVRPLLTKYRLAHLIPQ</sequence>
<keyword evidence="3" id="KW-1185">Reference proteome</keyword>
<evidence type="ECO:0000313" key="2">
    <source>
        <dbReference type="EMBL" id="CEL98092.1"/>
    </source>
</evidence>
<organism evidence="2 3">
    <name type="scientific">Vitrella brassicaformis (strain CCMP3155)</name>
    <dbReference type="NCBI Taxonomy" id="1169540"/>
    <lineage>
        <taxon>Eukaryota</taxon>
        <taxon>Sar</taxon>
        <taxon>Alveolata</taxon>
        <taxon>Colpodellida</taxon>
        <taxon>Vitrellaceae</taxon>
        <taxon>Vitrella</taxon>
    </lineage>
</organism>
<accession>A0A0G4ELU8</accession>
<feature type="region of interest" description="Disordered" evidence="1">
    <location>
        <begin position="305"/>
        <end position="349"/>
    </location>
</feature>
<gene>
    <name evidence="2" type="ORF">Vbra_20508</name>
</gene>
<proteinExistence type="predicted"/>
<protein>
    <submittedName>
        <fullName evidence="2">Uncharacterized protein</fullName>
    </submittedName>
</protein>
<feature type="compositionally biased region" description="Low complexity" evidence="1">
    <location>
        <begin position="123"/>
        <end position="135"/>
    </location>
</feature>
<dbReference type="VEuPathDB" id="CryptoDB:Vbra_20508"/>